<gene>
    <name evidence="1" type="ORF">BF9343_3994</name>
</gene>
<protein>
    <submittedName>
        <fullName evidence="1">Uncharacterized protein</fullName>
    </submittedName>
</protein>
<proteinExistence type="predicted"/>
<organism evidence="1 2">
    <name type="scientific">Bacteroides fragilis (strain ATCC 25285 / DSM 2151 / CCUG 4856 / JCM 11019 / LMG 10263 / NCTC 9343 / Onslow / VPI 2553 / EN-2)</name>
    <dbReference type="NCBI Taxonomy" id="272559"/>
    <lineage>
        <taxon>Bacteria</taxon>
        <taxon>Pseudomonadati</taxon>
        <taxon>Bacteroidota</taxon>
        <taxon>Bacteroidia</taxon>
        <taxon>Bacteroidales</taxon>
        <taxon>Bacteroidaceae</taxon>
        <taxon>Bacteroides</taxon>
    </lineage>
</organism>
<keyword evidence="2" id="KW-1185">Reference proteome</keyword>
<sequence length="73" mass="8803">METMRRDGVRNGCEEQITGQCKQEVVSQAFPEQRCRDLPQIVVYQETDHPPKEEETVYEVRKETKVFRWFQRV</sequence>
<evidence type="ECO:0000313" key="1">
    <source>
        <dbReference type="EMBL" id="CAH09775.1"/>
    </source>
</evidence>
<dbReference type="KEGG" id="bfs:BF9343_3994"/>
<dbReference type="HOGENOM" id="CLU_2696827_0_0_10"/>
<accession>Q5L822</accession>
<reference evidence="1 2" key="1">
    <citation type="journal article" date="2005" name="Science">
        <title>Extensive DNA inversions in the B. fragilis genome control variable gene expression.</title>
        <authorList>
            <person name="Cerdeno-Tarraga A.M."/>
            <person name="Patrick S."/>
            <person name="Crosmann L."/>
            <person name="Blakely G."/>
            <person name="Abratt V."/>
            <person name="Lennard N."/>
            <person name="Duerden B."/>
            <person name="Poxton I."/>
            <person name="Harris B."/>
            <person name="Quail M.A."/>
            <person name="Barron A."/>
            <person name="Clarck L."/>
            <person name="Corton C."/>
            <person name="Doggett J."/>
            <person name="Holden M.T.G."/>
            <person name="Larke N."/>
            <person name="Line A."/>
            <person name="Lord A."/>
            <person name="Norbertczak H."/>
            <person name="Ormond D."/>
            <person name="Price C."/>
            <person name="Rabbinowitsch E."/>
            <person name="Woodward J."/>
            <person name="Barrel B.G."/>
            <person name="Parkhill J."/>
        </authorList>
    </citation>
    <scope>NUCLEOTIDE SEQUENCE [LARGE SCALE GENOMIC DNA]</scope>
    <source>
        <strain evidence="2">ATCC 25285 / DSM 2151 / CCUG 4856 / JCM 11019 / LMG 10263 / NCTC 9343 / Onslow / VPI 2553 / EN-2</strain>
    </source>
</reference>
<dbReference type="EMBL" id="CR626927">
    <property type="protein sequence ID" value="CAH09775.1"/>
    <property type="molecule type" value="Genomic_DNA"/>
</dbReference>
<dbReference type="Proteomes" id="UP000006731">
    <property type="component" value="Chromosome"/>
</dbReference>
<name>Q5L822_BACFN</name>
<evidence type="ECO:0000313" key="2">
    <source>
        <dbReference type="Proteomes" id="UP000006731"/>
    </source>
</evidence>
<dbReference type="AlphaFoldDB" id="Q5L822"/>
<dbReference type="PaxDb" id="272559-BF9343_3994"/>